<dbReference type="PANTHER" id="PTHR34145">
    <property type="entry name" value="OS02G0105600 PROTEIN"/>
    <property type="match status" value="1"/>
</dbReference>
<dbReference type="EMBL" id="CAKMRJ010000002">
    <property type="protein sequence ID" value="CAH1416825.1"/>
    <property type="molecule type" value="Genomic_DNA"/>
</dbReference>
<accession>A0AAU9LSC2</accession>
<dbReference type="Gene3D" id="3.80.10.10">
    <property type="entry name" value="Ribonuclease Inhibitor"/>
    <property type="match status" value="1"/>
</dbReference>
<evidence type="ECO:0000259" key="1">
    <source>
        <dbReference type="SMART" id="SM00579"/>
    </source>
</evidence>
<organism evidence="2 3">
    <name type="scientific">Lactuca virosa</name>
    <dbReference type="NCBI Taxonomy" id="75947"/>
    <lineage>
        <taxon>Eukaryota</taxon>
        <taxon>Viridiplantae</taxon>
        <taxon>Streptophyta</taxon>
        <taxon>Embryophyta</taxon>
        <taxon>Tracheophyta</taxon>
        <taxon>Spermatophyta</taxon>
        <taxon>Magnoliopsida</taxon>
        <taxon>eudicotyledons</taxon>
        <taxon>Gunneridae</taxon>
        <taxon>Pentapetalae</taxon>
        <taxon>asterids</taxon>
        <taxon>campanulids</taxon>
        <taxon>Asterales</taxon>
        <taxon>Asteraceae</taxon>
        <taxon>Cichorioideae</taxon>
        <taxon>Cichorieae</taxon>
        <taxon>Lactucinae</taxon>
        <taxon>Lactuca</taxon>
    </lineage>
</organism>
<dbReference type="PANTHER" id="PTHR34145:SF28">
    <property type="entry name" value="F-BOX DOMAIN-CONTAINING PROTEIN"/>
    <property type="match status" value="1"/>
</dbReference>
<evidence type="ECO:0000313" key="2">
    <source>
        <dbReference type="EMBL" id="CAH1416825.1"/>
    </source>
</evidence>
<dbReference type="SMART" id="SM00579">
    <property type="entry name" value="FBD"/>
    <property type="match status" value="1"/>
</dbReference>
<feature type="domain" description="FBD" evidence="1">
    <location>
        <begin position="218"/>
        <end position="292"/>
    </location>
</feature>
<sequence length="293" mass="34139">MGIIFGSESQFQVVGDKHDAGDALMEKNMDRNWRDHRLLRRNDMDKNWRDHRLLILSSSERERRREQSLFWRKNGYRRLKLCDVIITAKTLQQLLTNCPILEEFIPAGCLKVPFPRDKYTILELSTCLPSVQVLKISKSCIKFGKGSMQKLPTLLVHLRILFLDVCFPRQDELSYALSVISSSPNLKKIEMESCLKYFLLGERETCKDLLDLQDYYLGMKLDHLEELEITSFHNYAQEMEFVKLIMAKSPLLKKAPVELNSSVSVDEEVKMLRDLLRLTFPRASPAVDIIIQR</sequence>
<dbReference type="SUPFAM" id="SSF52047">
    <property type="entry name" value="RNI-like"/>
    <property type="match status" value="1"/>
</dbReference>
<keyword evidence="3" id="KW-1185">Reference proteome</keyword>
<comment type="caution">
    <text evidence="2">The sequence shown here is derived from an EMBL/GenBank/DDBJ whole genome shotgun (WGS) entry which is preliminary data.</text>
</comment>
<reference evidence="2 3" key="1">
    <citation type="submission" date="2022-01" db="EMBL/GenBank/DDBJ databases">
        <authorList>
            <person name="Xiong W."/>
            <person name="Schranz E."/>
        </authorList>
    </citation>
    <scope>NUCLEOTIDE SEQUENCE [LARGE SCALE GENOMIC DNA]</scope>
</reference>
<dbReference type="AlphaFoldDB" id="A0AAU9LSC2"/>
<name>A0AAU9LSC2_9ASTR</name>
<dbReference type="Proteomes" id="UP001157418">
    <property type="component" value="Unassembled WGS sequence"/>
</dbReference>
<evidence type="ECO:0000313" key="3">
    <source>
        <dbReference type="Proteomes" id="UP001157418"/>
    </source>
</evidence>
<dbReference type="InterPro" id="IPR032675">
    <property type="entry name" value="LRR_dom_sf"/>
</dbReference>
<dbReference type="Pfam" id="PF08387">
    <property type="entry name" value="FBD"/>
    <property type="match status" value="1"/>
</dbReference>
<dbReference type="InterPro" id="IPR053772">
    <property type="entry name" value="At1g61320/At1g61330-like"/>
</dbReference>
<proteinExistence type="predicted"/>
<gene>
    <name evidence="2" type="ORF">LVIROSA_LOCUS4564</name>
</gene>
<protein>
    <recommendedName>
        <fullName evidence="1">FBD domain-containing protein</fullName>
    </recommendedName>
</protein>
<dbReference type="InterPro" id="IPR006566">
    <property type="entry name" value="FBD"/>
</dbReference>